<dbReference type="InterPro" id="IPR036416">
    <property type="entry name" value="Pept_tRNA_hydro_sf"/>
</dbReference>
<name>A0A1F5JGR4_9BACT</name>
<comment type="function">
    <text evidence="6">Hydrolyzes ribosome-free peptidyl-tRNAs (with 1 or more amino acids incorporated), which drop off the ribosome during protein synthesis, or as a result of ribosome stalling.</text>
</comment>
<evidence type="ECO:0000313" key="7">
    <source>
        <dbReference type="EMBL" id="OGE27680.1"/>
    </source>
</evidence>
<comment type="catalytic activity">
    <reaction evidence="6">
        <text>an N-acyl-L-alpha-aminoacyl-tRNA + H2O = an N-acyl-L-amino acid + a tRNA + H(+)</text>
        <dbReference type="Rhea" id="RHEA:54448"/>
        <dbReference type="Rhea" id="RHEA-COMP:10123"/>
        <dbReference type="Rhea" id="RHEA-COMP:13883"/>
        <dbReference type="ChEBI" id="CHEBI:15377"/>
        <dbReference type="ChEBI" id="CHEBI:15378"/>
        <dbReference type="ChEBI" id="CHEBI:59874"/>
        <dbReference type="ChEBI" id="CHEBI:78442"/>
        <dbReference type="ChEBI" id="CHEBI:138191"/>
        <dbReference type="EC" id="3.1.1.29"/>
    </reaction>
</comment>
<feature type="binding site" evidence="6">
    <location>
        <position position="69"/>
    </location>
    <ligand>
        <name>tRNA</name>
        <dbReference type="ChEBI" id="CHEBI:17843"/>
    </ligand>
</feature>
<dbReference type="PANTHER" id="PTHR17224">
    <property type="entry name" value="PEPTIDYL-TRNA HYDROLASE"/>
    <property type="match status" value="1"/>
</dbReference>
<dbReference type="FunFam" id="3.40.50.1470:FF:000001">
    <property type="entry name" value="Peptidyl-tRNA hydrolase"/>
    <property type="match status" value="1"/>
</dbReference>
<dbReference type="HAMAP" id="MF_00083">
    <property type="entry name" value="Pept_tRNA_hydro_bact"/>
    <property type="match status" value="1"/>
</dbReference>
<dbReference type="EC" id="3.1.1.29" evidence="1 6"/>
<feature type="active site" description="Proton acceptor" evidence="6">
    <location>
        <position position="19"/>
    </location>
</feature>
<dbReference type="PANTHER" id="PTHR17224:SF1">
    <property type="entry name" value="PEPTIDYL-TRNA HYDROLASE"/>
    <property type="match status" value="1"/>
</dbReference>
<dbReference type="Proteomes" id="UP000177555">
    <property type="component" value="Unassembled WGS sequence"/>
</dbReference>
<dbReference type="SUPFAM" id="SSF53178">
    <property type="entry name" value="Peptidyl-tRNA hydrolase-like"/>
    <property type="match status" value="1"/>
</dbReference>
<dbReference type="GO" id="GO:0004045">
    <property type="term" value="F:peptidyl-tRNA hydrolase activity"/>
    <property type="evidence" value="ECO:0007669"/>
    <property type="project" value="UniProtKB-UniRule"/>
</dbReference>
<comment type="similarity">
    <text evidence="6">Belongs to the PTH family.</text>
</comment>
<protein>
    <recommendedName>
        <fullName evidence="5 6">Peptidyl-tRNA hydrolase</fullName>
        <shortName evidence="6">Pth</shortName>
        <ecNumber evidence="1 6">3.1.1.29</ecNumber>
    </recommendedName>
</protein>
<dbReference type="Pfam" id="PF01195">
    <property type="entry name" value="Pept_tRNA_hydro"/>
    <property type="match status" value="1"/>
</dbReference>
<evidence type="ECO:0000313" key="8">
    <source>
        <dbReference type="Proteomes" id="UP000177555"/>
    </source>
</evidence>
<proteinExistence type="inferred from homology"/>
<comment type="subunit">
    <text evidence="6">Monomer.</text>
</comment>
<comment type="subcellular location">
    <subcellularLocation>
        <location evidence="6">Cytoplasm</location>
    </subcellularLocation>
</comment>
<evidence type="ECO:0000256" key="3">
    <source>
        <dbReference type="ARBA" id="ARBA00022801"/>
    </source>
</evidence>
<feature type="binding site" evidence="6">
    <location>
        <position position="71"/>
    </location>
    <ligand>
        <name>tRNA</name>
        <dbReference type="ChEBI" id="CHEBI:17843"/>
    </ligand>
</feature>
<reference evidence="7 8" key="1">
    <citation type="journal article" date="2016" name="Nat. Commun.">
        <title>Thousands of microbial genomes shed light on interconnected biogeochemical processes in an aquifer system.</title>
        <authorList>
            <person name="Anantharaman K."/>
            <person name="Brown C.T."/>
            <person name="Hug L.A."/>
            <person name="Sharon I."/>
            <person name="Castelle C.J."/>
            <person name="Probst A.J."/>
            <person name="Thomas B.C."/>
            <person name="Singh A."/>
            <person name="Wilkins M.J."/>
            <person name="Karaoz U."/>
            <person name="Brodie E.L."/>
            <person name="Williams K.H."/>
            <person name="Hubbard S.S."/>
            <person name="Banfield J.F."/>
        </authorList>
    </citation>
    <scope>NUCLEOTIDE SEQUENCE [LARGE SCALE GENOMIC DNA]</scope>
</reference>
<dbReference type="GO" id="GO:0006515">
    <property type="term" value="P:protein quality control for misfolded or incompletely synthesized proteins"/>
    <property type="evidence" value="ECO:0007669"/>
    <property type="project" value="UniProtKB-UniRule"/>
</dbReference>
<dbReference type="InterPro" id="IPR001328">
    <property type="entry name" value="Pept_tRNA_hydro"/>
</dbReference>
<keyword evidence="6" id="KW-0963">Cytoplasm</keyword>
<evidence type="ECO:0000256" key="6">
    <source>
        <dbReference type="HAMAP-Rule" id="MF_00083"/>
    </source>
</evidence>
<dbReference type="CDD" id="cd00462">
    <property type="entry name" value="PTH"/>
    <property type="match status" value="1"/>
</dbReference>
<evidence type="ECO:0000256" key="1">
    <source>
        <dbReference type="ARBA" id="ARBA00013260"/>
    </source>
</evidence>
<comment type="caution">
    <text evidence="6">Lacks conserved residue(s) required for the propagation of feature annotation.</text>
</comment>
<dbReference type="GO" id="GO:0005737">
    <property type="term" value="C:cytoplasm"/>
    <property type="evidence" value="ECO:0007669"/>
    <property type="project" value="UniProtKB-SubCell"/>
</dbReference>
<evidence type="ECO:0000256" key="2">
    <source>
        <dbReference type="ARBA" id="ARBA00022555"/>
    </source>
</evidence>
<keyword evidence="3 6" id="KW-0378">Hydrolase</keyword>
<dbReference type="GO" id="GO:0000049">
    <property type="term" value="F:tRNA binding"/>
    <property type="evidence" value="ECO:0007669"/>
    <property type="project" value="UniProtKB-UniRule"/>
</dbReference>
<organism evidence="7 8">
    <name type="scientific">Candidatus Daviesbacteria bacterium RIFCSPHIGHO2_01_FULL_40_11</name>
    <dbReference type="NCBI Taxonomy" id="1797762"/>
    <lineage>
        <taxon>Bacteria</taxon>
        <taxon>Candidatus Daviesiibacteriota</taxon>
    </lineage>
</organism>
<sequence length="198" mass="21948">MKLIVGLGNPGEKYAGVRHNLGFTVVDEYAKKCLPSTDYSKFWKYENKFKAEVGRLNSEDILLAEPQTYMNNSGMAVKLLASYYKIAPEDIIIIHDELDLPLGKIKVRLGGAGAGHHGVESIIAALGTDQFIRVRLGIGNLRTLSGEHKGRSISVEKFVLEPFTRPESGPVRHMIKQATKALDLILKKGLEKAQNQYN</sequence>
<comment type="function">
    <text evidence="6">Catalyzes the release of premature peptidyl moieties from peptidyl-tRNA molecules trapped in stalled 50S ribosomal subunits, and thus maintains levels of free tRNAs and 50S ribosomes.</text>
</comment>
<feature type="site" description="Stabilizes the basic form of H active site to accept a proton" evidence="6">
    <location>
        <position position="96"/>
    </location>
</feature>
<dbReference type="GO" id="GO:0072344">
    <property type="term" value="P:rescue of stalled ribosome"/>
    <property type="evidence" value="ECO:0007669"/>
    <property type="project" value="UniProtKB-UniRule"/>
</dbReference>
<dbReference type="NCBIfam" id="TIGR00447">
    <property type="entry name" value="pth"/>
    <property type="match status" value="1"/>
</dbReference>
<dbReference type="EMBL" id="MFCP01000033">
    <property type="protein sequence ID" value="OGE27680.1"/>
    <property type="molecule type" value="Genomic_DNA"/>
</dbReference>
<keyword evidence="2 6" id="KW-0820">tRNA-binding</keyword>
<comment type="caution">
    <text evidence="7">The sequence shown here is derived from an EMBL/GenBank/DDBJ whole genome shotgun (WGS) entry which is preliminary data.</text>
</comment>
<gene>
    <name evidence="6" type="primary">pth</name>
    <name evidence="7" type="ORF">A2867_03950</name>
</gene>
<keyword evidence="4 6" id="KW-0694">RNA-binding</keyword>
<evidence type="ECO:0000256" key="4">
    <source>
        <dbReference type="ARBA" id="ARBA00022884"/>
    </source>
</evidence>
<feature type="site" description="Discriminates between blocked and unblocked aminoacyl-tRNA" evidence="6">
    <location>
        <position position="9"/>
    </location>
</feature>
<dbReference type="AlphaFoldDB" id="A0A1F5JGR4"/>
<accession>A0A1F5JGR4</accession>
<feature type="binding site" evidence="6">
    <location>
        <position position="14"/>
    </location>
    <ligand>
        <name>tRNA</name>
        <dbReference type="ChEBI" id="CHEBI:17843"/>
    </ligand>
</feature>
<dbReference type="Gene3D" id="3.40.50.1470">
    <property type="entry name" value="Peptidyl-tRNA hydrolase"/>
    <property type="match status" value="1"/>
</dbReference>
<evidence type="ECO:0000256" key="5">
    <source>
        <dbReference type="ARBA" id="ARBA00050038"/>
    </source>
</evidence>